<accession>A0A7J9BM73</accession>
<dbReference type="GO" id="GO:0005634">
    <property type="term" value="C:nucleus"/>
    <property type="evidence" value="ECO:0007669"/>
    <property type="project" value="UniProtKB-SubCell"/>
</dbReference>
<dbReference type="InterPro" id="IPR054502">
    <property type="entry name" value="bHLH-TF_ACT-like_plant"/>
</dbReference>
<dbReference type="PANTHER" id="PTHR46266">
    <property type="entry name" value="TRANSCRIPTION FACTOR TT8"/>
    <property type="match status" value="1"/>
</dbReference>
<evidence type="ECO:0000313" key="8">
    <source>
        <dbReference type="EMBL" id="MBA0737260.1"/>
    </source>
</evidence>
<reference evidence="8 9" key="1">
    <citation type="journal article" date="2019" name="Genome Biol. Evol.">
        <title>Insights into the evolution of the New World diploid cottons (Gossypium, subgenus Houzingenia) based on genome sequencing.</title>
        <authorList>
            <person name="Grover C.E."/>
            <person name="Arick M.A. 2nd"/>
            <person name="Thrash A."/>
            <person name="Conover J.L."/>
            <person name="Sanders W.S."/>
            <person name="Peterson D.G."/>
            <person name="Frelichowski J.E."/>
            <person name="Scheffler J.A."/>
            <person name="Scheffler B.E."/>
            <person name="Wendel J.F."/>
        </authorList>
    </citation>
    <scope>NUCLEOTIDE SEQUENCE [LARGE SCALE GENOMIC DNA]</scope>
    <source>
        <strain evidence="8">5</strain>
        <tissue evidence="8">Leaf</tissue>
    </source>
</reference>
<dbReference type="AlphaFoldDB" id="A0A7J9BM73"/>
<dbReference type="GO" id="GO:0046983">
    <property type="term" value="F:protein dimerization activity"/>
    <property type="evidence" value="ECO:0007669"/>
    <property type="project" value="InterPro"/>
</dbReference>
<keyword evidence="6" id="KW-0539">Nucleus</keyword>
<evidence type="ECO:0000256" key="4">
    <source>
        <dbReference type="ARBA" id="ARBA00023159"/>
    </source>
</evidence>
<dbReference type="Gene3D" id="4.10.280.10">
    <property type="entry name" value="Helix-loop-helix DNA-binding domain"/>
    <property type="match status" value="1"/>
</dbReference>
<protein>
    <recommendedName>
        <fullName evidence="7">BHLH domain-containing protein</fullName>
    </recommendedName>
</protein>
<evidence type="ECO:0000256" key="5">
    <source>
        <dbReference type="ARBA" id="ARBA00023163"/>
    </source>
</evidence>
<keyword evidence="3" id="KW-0238">DNA-binding</keyword>
<evidence type="ECO:0000313" key="9">
    <source>
        <dbReference type="Proteomes" id="UP000593579"/>
    </source>
</evidence>
<gene>
    <name evidence="8" type="ORF">Gogos_010731</name>
</gene>
<dbReference type="GO" id="GO:0080090">
    <property type="term" value="P:regulation of primary metabolic process"/>
    <property type="evidence" value="ECO:0007669"/>
    <property type="project" value="UniProtKB-ARBA"/>
</dbReference>
<comment type="caution">
    <text evidence="8">The sequence shown here is derived from an EMBL/GenBank/DDBJ whole genome shotgun (WGS) entry which is preliminary data.</text>
</comment>
<keyword evidence="4" id="KW-0010">Activator</keyword>
<dbReference type="InterPro" id="IPR036638">
    <property type="entry name" value="HLH_DNA-bd_sf"/>
</dbReference>
<dbReference type="Pfam" id="PF22754">
    <property type="entry name" value="bHLH-TF_ACT-like_plant"/>
    <property type="match status" value="1"/>
</dbReference>
<evidence type="ECO:0000256" key="1">
    <source>
        <dbReference type="ARBA" id="ARBA00004123"/>
    </source>
</evidence>
<dbReference type="EMBL" id="JABEZY010000004">
    <property type="protein sequence ID" value="MBA0737260.1"/>
    <property type="molecule type" value="Genomic_DNA"/>
</dbReference>
<keyword evidence="2" id="KW-0805">Transcription regulation</keyword>
<organism evidence="8 9">
    <name type="scientific">Gossypium gossypioides</name>
    <name type="common">Mexican cotton</name>
    <name type="synonym">Selera gossypioides</name>
    <dbReference type="NCBI Taxonomy" id="34282"/>
    <lineage>
        <taxon>Eukaryota</taxon>
        <taxon>Viridiplantae</taxon>
        <taxon>Streptophyta</taxon>
        <taxon>Embryophyta</taxon>
        <taxon>Tracheophyta</taxon>
        <taxon>Spermatophyta</taxon>
        <taxon>Magnoliopsida</taxon>
        <taxon>eudicotyledons</taxon>
        <taxon>Gunneridae</taxon>
        <taxon>Pentapetalae</taxon>
        <taxon>rosids</taxon>
        <taxon>malvids</taxon>
        <taxon>Malvales</taxon>
        <taxon>Malvaceae</taxon>
        <taxon>Malvoideae</taxon>
        <taxon>Gossypium</taxon>
    </lineage>
</organism>
<dbReference type="Pfam" id="PF00010">
    <property type="entry name" value="HLH"/>
    <property type="match status" value="1"/>
</dbReference>
<evidence type="ECO:0000256" key="2">
    <source>
        <dbReference type="ARBA" id="ARBA00023015"/>
    </source>
</evidence>
<feature type="domain" description="BHLH" evidence="7">
    <location>
        <begin position="469"/>
        <end position="518"/>
    </location>
</feature>
<dbReference type="PROSITE" id="PS50888">
    <property type="entry name" value="BHLH"/>
    <property type="match status" value="1"/>
</dbReference>
<name>A0A7J9BM73_GOSGO</name>
<sequence>MSTGVQHQERVPMNLKKQLALAVRNIQWSYAIFWSISTRQPGVLEWGEGYYNGDIKTRKTVQAVELNTDQLSLQRSEQLRQLYESLSAGESSPQAKRPSAALSPEDLTDTEWYYLVCMSFVFNIGQGLPGRTLSSGQPVWLCNAHCADSKVFGRSLLAKVCPYMLLAKSASIQVNLGRALVLLHICQCFLLKSLYLFQFQTAVCFPFSGGVVELGVTDLVLEDLSLIQRVKTFLLDDPQPIVSNRSIQVDGMNNDLACPALDPLILATKLSPILGCEQLETVSPDDSPDGLEPKQSREDSLLIEGINGGASQVQSWQFMDEEFSNCVHHSLNSSDCISQTIADHRKVVPLCRGENDNGLQDVEECNQTKLTSFDRQNDDRHFHEVLSTLFKSSHPLILGPQFRNSNKESSFIRWQKNGLVKPQKERDETPQKLLKKILFLVPHMHDTGLIESPETNAARDAAWRPEADEICGNHVLSERKWREKINERLMMLKSLVPANNKADKVSILDVTIEYLQVLERRVAELESCRKLEARTKIERTSDNYGNNKTNIGKKSSLSKRKAYDVVHEADQEIGYVASKDGSTDNVTVSMNNKELLIEFKCPWREGILLEVMDALSILNLDCHSVQSSTTEGILSLTIKSKYKGSSVAKAVPIEQALQRIASKC</sequence>
<keyword evidence="5" id="KW-0804">Transcription</keyword>
<dbReference type="OrthoDB" id="690068at2759"/>
<evidence type="ECO:0000256" key="6">
    <source>
        <dbReference type="ARBA" id="ARBA00023242"/>
    </source>
</evidence>
<dbReference type="InterPro" id="IPR025610">
    <property type="entry name" value="MYC/MYB_N"/>
</dbReference>
<evidence type="ECO:0000256" key="3">
    <source>
        <dbReference type="ARBA" id="ARBA00023125"/>
    </source>
</evidence>
<dbReference type="Pfam" id="PF14215">
    <property type="entry name" value="bHLH-MYC_N"/>
    <property type="match status" value="1"/>
</dbReference>
<comment type="subcellular location">
    <subcellularLocation>
        <location evidence="1">Nucleus</location>
    </subcellularLocation>
</comment>
<dbReference type="SUPFAM" id="SSF47459">
    <property type="entry name" value="HLH, helix-loop-helix DNA-binding domain"/>
    <property type="match status" value="1"/>
</dbReference>
<dbReference type="SMART" id="SM00353">
    <property type="entry name" value="HLH"/>
    <property type="match status" value="1"/>
</dbReference>
<evidence type="ECO:0000259" key="7">
    <source>
        <dbReference type="PROSITE" id="PS50888"/>
    </source>
</evidence>
<dbReference type="PANTHER" id="PTHR46266:SF3">
    <property type="entry name" value="TRANSCRIPTION FACTOR EGL1"/>
    <property type="match status" value="1"/>
</dbReference>
<keyword evidence="9" id="KW-1185">Reference proteome</keyword>
<proteinExistence type="predicted"/>
<dbReference type="InterPro" id="IPR011598">
    <property type="entry name" value="bHLH_dom"/>
</dbReference>
<dbReference type="Proteomes" id="UP000593579">
    <property type="component" value="Unassembled WGS sequence"/>
</dbReference>